<feature type="repeat" description="WD" evidence="11">
    <location>
        <begin position="319"/>
        <end position="364"/>
    </location>
</feature>
<evidence type="ECO:0000256" key="12">
    <source>
        <dbReference type="SAM" id="SignalP"/>
    </source>
</evidence>
<dbReference type="EMBL" id="JBEUSY010000451">
    <property type="protein sequence ID" value="KAL1232462.1"/>
    <property type="molecule type" value="Genomic_DNA"/>
</dbReference>
<evidence type="ECO:0000256" key="10">
    <source>
        <dbReference type="ARBA" id="ARBA00023242"/>
    </source>
</evidence>
<evidence type="ECO:0000256" key="6">
    <source>
        <dbReference type="ARBA" id="ARBA00022490"/>
    </source>
</evidence>
<dbReference type="PANTHER" id="PTHR44111:SF1">
    <property type="entry name" value="ELONGATOR COMPLEX PROTEIN 2"/>
    <property type="match status" value="1"/>
</dbReference>
<keyword evidence="10" id="KW-0539">Nucleus</keyword>
<keyword evidence="6" id="KW-0963">Cytoplasm</keyword>
<evidence type="ECO:0000256" key="4">
    <source>
        <dbReference type="ARBA" id="ARBA00005881"/>
    </source>
</evidence>
<reference evidence="13 14" key="1">
    <citation type="submission" date="2024-07" db="EMBL/GenBank/DDBJ databases">
        <title>Enhanced genomic and transcriptomic resources for Trichinella pseudospiralis and T. spiralis underpin the discovery of pronounced molecular differences between stages and species.</title>
        <authorList>
            <person name="Pasi K.K."/>
            <person name="La Rosa G."/>
            <person name="Gomez-Morales M.A."/>
            <person name="Tosini F."/>
            <person name="Sumanam S."/>
            <person name="Young N.D."/>
            <person name="Chang B.C."/>
            <person name="Robin G.B."/>
        </authorList>
    </citation>
    <scope>NUCLEOTIDE SEQUENCE [LARGE SCALE GENOMIC DNA]</scope>
    <source>
        <strain evidence="13">ISS534</strain>
    </source>
</reference>
<keyword evidence="7 11" id="KW-0853">WD repeat</keyword>
<organism evidence="13 14">
    <name type="scientific">Trichinella spiralis</name>
    <name type="common">Trichina worm</name>
    <dbReference type="NCBI Taxonomy" id="6334"/>
    <lineage>
        <taxon>Eukaryota</taxon>
        <taxon>Metazoa</taxon>
        <taxon>Ecdysozoa</taxon>
        <taxon>Nematoda</taxon>
        <taxon>Enoplea</taxon>
        <taxon>Dorylaimia</taxon>
        <taxon>Trichinellida</taxon>
        <taxon>Trichinellidae</taxon>
        <taxon>Trichinella</taxon>
    </lineage>
</organism>
<dbReference type="SUPFAM" id="SSF50978">
    <property type="entry name" value="WD40 repeat-like"/>
    <property type="match status" value="1"/>
</dbReference>
<protein>
    <recommendedName>
        <fullName evidence="5">Elongator complex protein 2</fullName>
    </recommendedName>
</protein>
<dbReference type="SMART" id="SM00320">
    <property type="entry name" value="WD40"/>
    <property type="match status" value="3"/>
</dbReference>
<evidence type="ECO:0000256" key="7">
    <source>
        <dbReference type="ARBA" id="ARBA00022574"/>
    </source>
</evidence>
<dbReference type="InterPro" id="IPR037289">
    <property type="entry name" value="Elp2"/>
</dbReference>
<accession>A0ABR3K9U1</accession>
<dbReference type="PROSITE" id="PS50082">
    <property type="entry name" value="WD_REPEATS_2"/>
    <property type="match status" value="1"/>
</dbReference>
<feature type="chain" id="PRO_5045324568" description="Elongator complex protein 2" evidence="12">
    <location>
        <begin position="26"/>
        <end position="413"/>
    </location>
</feature>
<evidence type="ECO:0000256" key="3">
    <source>
        <dbReference type="ARBA" id="ARBA00005043"/>
    </source>
</evidence>
<dbReference type="Gene3D" id="2.130.10.10">
    <property type="entry name" value="YVTN repeat-like/Quinoprotein amine dehydrogenase"/>
    <property type="match status" value="1"/>
</dbReference>
<feature type="signal peptide" evidence="12">
    <location>
        <begin position="1"/>
        <end position="25"/>
    </location>
</feature>
<keyword evidence="9" id="KW-0677">Repeat</keyword>
<name>A0ABR3K9U1_TRISP</name>
<dbReference type="InterPro" id="IPR015943">
    <property type="entry name" value="WD40/YVTN_repeat-like_dom_sf"/>
</dbReference>
<dbReference type="InterPro" id="IPR001680">
    <property type="entry name" value="WD40_rpt"/>
</dbReference>
<comment type="similarity">
    <text evidence="4">Belongs to the WD repeat ELP2 family.</text>
</comment>
<evidence type="ECO:0000313" key="14">
    <source>
        <dbReference type="Proteomes" id="UP001558632"/>
    </source>
</evidence>
<gene>
    <name evidence="13" type="ORF">TSPI_01959</name>
</gene>
<dbReference type="InterPro" id="IPR036322">
    <property type="entry name" value="WD40_repeat_dom_sf"/>
</dbReference>
<evidence type="ECO:0000256" key="9">
    <source>
        <dbReference type="ARBA" id="ARBA00022737"/>
    </source>
</evidence>
<evidence type="ECO:0000256" key="5">
    <source>
        <dbReference type="ARBA" id="ARBA00020267"/>
    </source>
</evidence>
<sequence>MDKIPTSSTLLFFAFCILWIESYSAEQIQFAVLSDQGQSCQEACMTRHSTCDLMELNRRNEEQMIDILKRELEIKCMMDDRTWWSFDQPSVVVDPLDKNFGRCLGWKGKPKYHDCSARWPTVRRGVDISVGCDRESDAADWDNEFIAFASERNIFLLRPETDDSAARIESVNYFTYDQSCINTVKYVKNGKNYLVSGSCSGSVVVWKIVGNNIFPKYLLHKNGCCVLDVDDAKTPKLLIDEKISFPVLRQSSNLESRLLKRKFCFSSVCMYLFETCSLYSCDLTPYNEGILVATGHTDWMIRIHFLPYDGEFQKTVLVLNSHKDWIESLHFSTVQDSSTFYLATGSLDKTVKVWKFYTTQQHSENDSEERLFFKINENEKCYVINDATFLTMSKLYMVSDGVPGTIESWFLAP</sequence>
<evidence type="ECO:0000256" key="2">
    <source>
        <dbReference type="ARBA" id="ARBA00004496"/>
    </source>
</evidence>
<dbReference type="Proteomes" id="UP001558632">
    <property type="component" value="Unassembled WGS sequence"/>
</dbReference>
<keyword evidence="12" id="KW-0732">Signal</keyword>
<dbReference type="Pfam" id="PF00400">
    <property type="entry name" value="WD40"/>
    <property type="match status" value="1"/>
</dbReference>
<keyword evidence="14" id="KW-1185">Reference proteome</keyword>
<evidence type="ECO:0000313" key="13">
    <source>
        <dbReference type="EMBL" id="KAL1232462.1"/>
    </source>
</evidence>
<comment type="caution">
    <text evidence="13">The sequence shown here is derived from an EMBL/GenBank/DDBJ whole genome shotgun (WGS) entry which is preliminary data.</text>
</comment>
<keyword evidence="8" id="KW-0819">tRNA processing</keyword>
<evidence type="ECO:0000256" key="1">
    <source>
        <dbReference type="ARBA" id="ARBA00004123"/>
    </source>
</evidence>
<evidence type="ECO:0000256" key="11">
    <source>
        <dbReference type="PROSITE-ProRule" id="PRU00221"/>
    </source>
</evidence>
<evidence type="ECO:0000256" key="8">
    <source>
        <dbReference type="ARBA" id="ARBA00022694"/>
    </source>
</evidence>
<comment type="pathway">
    <text evidence="3">tRNA modification; 5-methoxycarbonylmethyl-2-thiouridine-tRNA biosynthesis.</text>
</comment>
<comment type="subcellular location">
    <subcellularLocation>
        <location evidence="2">Cytoplasm</location>
    </subcellularLocation>
    <subcellularLocation>
        <location evidence="1">Nucleus</location>
    </subcellularLocation>
</comment>
<proteinExistence type="inferred from homology"/>
<dbReference type="PANTHER" id="PTHR44111">
    <property type="entry name" value="ELONGATOR COMPLEX PROTEIN 2"/>
    <property type="match status" value="1"/>
</dbReference>